<dbReference type="InterPro" id="IPR002686">
    <property type="entry name" value="Transposase_17"/>
</dbReference>
<dbReference type="SMART" id="SM01321">
    <property type="entry name" value="Y1_Tnp"/>
    <property type="match status" value="1"/>
</dbReference>
<dbReference type="EMBL" id="SRSF01000006">
    <property type="protein sequence ID" value="THH37741.1"/>
    <property type="molecule type" value="Genomic_DNA"/>
</dbReference>
<dbReference type="OrthoDB" id="9794403at2"/>
<name>A0A4S4NHR4_9BACT</name>
<dbReference type="RefSeq" id="WP_136459933.1">
    <property type="nucleotide sequence ID" value="NZ_SRSF01000006.1"/>
</dbReference>
<dbReference type="GO" id="GO:0006313">
    <property type="term" value="P:DNA transposition"/>
    <property type="evidence" value="ECO:0007669"/>
    <property type="project" value="InterPro"/>
</dbReference>
<dbReference type="Proteomes" id="UP000308528">
    <property type="component" value="Unassembled WGS sequence"/>
</dbReference>
<evidence type="ECO:0000259" key="1">
    <source>
        <dbReference type="SMART" id="SM01321"/>
    </source>
</evidence>
<dbReference type="InterPro" id="IPR036515">
    <property type="entry name" value="Transposase_17_sf"/>
</dbReference>
<protein>
    <recommendedName>
        <fullName evidence="1">Transposase IS200-like domain-containing protein</fullName>
    </recommendedName>
</protein>
<sequence length="215" mass="24943">MSEFGKLPHRPLRHIPMHIVYRLSGSIPQKVLTEMREKYWKYQEAYGEAQTPFNEPGPRILAEQLLEEALHHKSNGPYHLANPAIAKLVLDSWKWLAEHRGVMLFAICVMSNHVHVLARSSSEAEVDTGSIIKAHKNFTALRANRILGIRGQPFWATSYFDRDVRTGKFSTVMWYLLNNPVKAGLVKHWEDWPHTYLHPDYDLLFRRCEWEASAA</sequence>
<keyword evidence="3" id="KW-1185">Reference proteome</keyword>
<proteinExistence type="predicted"/>
<evidence type="ECO:0000313" key="2">
    <source>
        <dbReference type="EMBL" id="THH37741.1"/>
    </source>
</evidence>
<dbReference type="Pfam" id="PF01797">
    <property type="entry name" value="Y1_Tnp"/>
    <property type="match status" value="1"/>
</dbReference>
<organism evidence="2 3">
    <name type="scientific">Neolewinella litorea</name>
    <dbReference type="NCBI Taxonomy" id="2562452"/>
    <lineage>
        <taxon>Bacteria</taxon>
        <taxon>Pseudomonadati</taxon>
        <taxon>Bacteroidota</taxon>
        <taxon>Saprospiria</taxon>
        <taxon>Saprospirales</taxon>
        <taxon>Lewinellaceae</taxon>
        <taxon>Neolewinella</taxon>
    </lineage>
</organism>
<comment type="caution">
    <text evidence="2">The sequence shown here is derived from an EMBL/GenBank/DDBJ whole genome shotgun (WGS) entry which is preliminary data.</text>
</comment>
<dbReference type="PANTHER" id="PTHR36966">
    <property type="entry name" value="REP-ASSOCIATED TYROSINE TRANSPOSASE"/>
    <property type="match status" value="1"/>
</dbReference>
<feature type="domain" description="Transposase IS200-like" evidence="1">
    <location>
        <begin position="73"/>
        <end position="179"/>
    </location>
</feature>
<dbReference type="InterPro" id="IPR052715">
    <property type="entry name" value="RAYT_transposase"/>
</dbReference>
<evidence type="ECO:0000313" key="3">
    <source>
        <dbReference type="Proteomes" id="UP000308528"/>
    </source>
</evidence>
<dbReference type="Gene3D" id="3.30.70.1290">
    <property type="entry name" value="Transposase IS200-like"/>
    <property type="match status" value="1"/>
</dbReference>
<dbReference type="SUPFAM" id="SSF143422">
    <property type="entry name" value="Transposase IS200-like"/>
    <property type="match status" value="1"/>
</dbReference>
<dbReference type="AlphaFoldDB" id="A0A4S4NHR4"/>
<accession>A0A4S4NHR4</accession>
<dbReference type="GO" id="GO:0043565">
    <property type="term" value="F:sequence-specific DNA binding"/>
    <property type="evidence" value="ECO:0007669"/>
    <property type="project" value="TreeGrafter"/>
</dbReference>
<reference evidence="2 3" key="1">
    <citation type="submission" date="2019-04" db="EMBL/GenBank/DDBJ databases">
        <title>Lewinella litorea sp. nov., isolated from a marine sand.</title>
        <authorList>
            <person name="Yoon J.-H."/>
        </authorList>
    </citation>
    <scope>NUCLEOTIDE SEQUENCE [LARGE SCALE GENOMIC DNA]</scope>
    <source>
        <strain evidence="2 3">HSMS-39</strain>
    </source>
</reference>
<dbReference type="PANTHER" id="PTHR36966:SF1">
    <property type="entry name" value="REP-ASSOCIATED TYROSINE TRANSPOSASE"/>
    <property type="match status" value="1"/>
</dbReference>
<gene>
    <name evidence="2" type="ORF">E4021_13690</name>
</gene>
<dbReference type="GO" id="GO:0004803">
    <property type="term" value="F:transposase activity"/>
    <property type="evidence" value="ECO:0007669"/>
    <property type="project" value="InterPro"/>
</dbReference>